<proteinExistence type="predicted"/>
<gene>
    <name evidence="1" type="ORF">FIBSPDRAFT_960795</name>
</gene>
<evidence type="ECO:0000313" key="1">
    <source>
        <dbReference type="EMBL" id="KZP13121.1"/>
    </source>
</evidence>
<protein>
    <submittedName>
        <fullName evidence="1">Uncharacterized protein</fullName>
    </submittedName>
</protein>
<name>A0A166BYZ8_9AGAM</name>
<organism evidence="1">
    <name type="scientific">Athelia psychrophila</name>
    <dbReference type="NCBI Taxonomy" id="1759441"/>
    <lineage>
        <taxon>Eukaryota</taxon>
        <taxon>Fungi</taxon>
        <taxon>Dikarya</taxon>
        <taxon>Basidiomycota</taxon>
        <taxon>Agaricomycotina</taxon>
        <taxon>Agaricomycetes</taxon>
        <taxon>Agaricomycetidae</taxon>
        <taxon>Atheliales</taxon>
        <taxon>Atheliaceae</taxon>
        <taxon>Athelia</taxon>
    </lineage>
</organism>
<accession>A0A166BYZ8</accession>
<dbReference type="AlphaFoldDB" id="A0A166BYZ8"/>
<dbReference type="EMBL" id="KV417637">
    <property type="protein sequence ID" value="KZP13121.1"/>
    <property type="molecule type" value="Genomic_DNA"/>
</dbReference>
<reference evidence="1" key="1">
    <citation type="journal article" date="2016" name="Mol. Biol. Evol.">
        <title>Comparative Genomics of Early-Diverging Mushroom-Forming Fungi Provides Insights into the Origins of Lignocellulose Decay Capabilities.</title>
        <authorList>
            <person name="Nagy L.G."/>
            <person name="Riley R."/>
            <person name="Tritt A."/>
            <person name="Adam C."/>
            <person name="Daum C."/>
            <person name="Floudas D."/>
            <person name="Sun H."/>
            <person name="Yadav J.S."/>
            <person name="Pangilinan J."/>
            <person name="Larsson K.H."/>
            <person name="Matsuura K."/>
            <person name="Barry K."/>
            <person name="Labutti K."/>
            <person name="Kuo R."/>
            <person name="Ohm R.A."/>
            <person name="Bhattacharya S.S."/>
            <person name="Shirouzu T."/>
            <person name="Yoshinaga Y."/>
            <person name="Martin F.M."/>
            <person name="Grigoriev I.V."/>
            <person name="Hibbett D.S."/>
        </authorList>
    </citation>
    <scope>NUCLEOTIDE SEQUENCE [LARGE SCALE GENOMIC DNA]</scope>
    <source>
        <strain evidence="1">CBS 109695</strain>
    </source>
</reference>
<sequence>MRLCTSLGLFVSNILNHVPTAKTSPFSSAFFRPASQSSCSSTTCCFPRYLLIPLIDPSNTSIKEVARYMDIFVVLVVEDVAITHGIYPLRF</sequence>